<dbReference type="Proteomes" id="UP000887568">
    <property type="component" value="Unplaced"/>
</dbReference>
<dbReference type="SUPFAM" id="SSF54695">
    <property type="entry name" value="POZ domain"/>
    <property type="match status" value="1"/>
</dbReference>
<evidence type="ECO:0000256" key="1">
    <source>
        <dbReference type="ARBA" id="ARBA00004109"/>
    </source>
</evidence>
<keyword evidence="2" id="KW-0217">Developmental protein</keyword>
<feature type="compositionally biased region" description="Acidic residues" evidence="6">
    <location>
        <begin position="29"/>
        <end position="38"/>
    </location>
</feature>
<evidence type="ECO:0000256" key="5">
    <source>
        <dbReference type="ARBA" id="ARBA00023242"/>
    </source>
</evidence>
<dbReference type="PANTHER" id="PTHR23231">
    <property type="entry name" value="GERM CELL-LESS PROTEIN"/>
    <property type="match status" value="1"/>
</dbReference>
<dbReference type="CDD" id="cd18305">
    <property type="entry name" value="BTB_POZ_GCL"/>
    <property type="match status" value="1"/>
</dbReference>
<protein>
    <recommendedName>
        <fullName evidence="7">BTB domain-containing protein</fullName>
    </recommendedName>
</protein>
<dbReference type="GO" id="GO:0016363">
    <property type="term" value="C:nuclear matrix"/>
    <property type="evidence" value="ECO:0007669"/>
    <property type="project" value="UniProtKB-SubCell"/>
</dbReference>
<feature type="region of interest" description="Disordered" evidence="6">
    <location>
        <begin position="469"/>
        <end position="490"/>
    </location>
</feature>
<dbReference type="GO" id="GO:0007283">
    <property type="term" value="P:spermatogenesis"/>
    <property type="evidence" value="ECO:0007669"/>
    <property type="project" value="UniProtKB-KW"/>
</dbReference>
<keyword evidence="9" id="KW-1185">Reference proteome</keyword>
<evidence type="ECO:0000259" key="7">
    <source>
        <dbReference type="PROSITE" id="PS50097"/>
    </source>
</evidence>
<evidence type="ECO:0000313" key="9">
    <source>
        <dbReference type="Proteomes" id="UP000887568"/>
    </source>
</evidence>
<evidence type="ECO:0000256" key="6">
    <source>
        <dbReference type="SAM" id="MobiDB-lite"/>
    </source>
</evidence>
<dbReference type="PROSITE" id="PS50097">
    <property type="entry name" value="BTB"/>
    <property type="match status" value="1"/>
</dbReference>
<dbReference type="PANTHER" id="PTHR23231:SF17">
    <property type="entry name" value="BTB DOMAIN-CONTAINING PROTEIN"/>
    <property type="match status" value="1"/>
</dbReference>
<keyword evidence="3" id="KW-0221">Differentiation</keyword>
<accession>A0A914AAY8</accession>
<dbReference type="InterPro" id="IPR000210">
    <property type="entry name" value="BTB/POZ_dom"/>
</dbReference>
<name>A0A914AAY8_PATMI</name>
<dbReference type="FunFam" id="3.30.710.10:FF:000092">
    <property type="entry name" value="Germ cell-less, spermatogenesis associated 1"/>
    <property type="match status" value="1"/>
</dbReference>
<dbReference type="OrthoDB" id="6359943at2759"/>
<evidence type="ECO:0000256" key="4">
    <source>
        <dbReference type="ARBA" id="ARBA00022871"/>
    </source>
</evidence>
<sequence>MGGYLSAGRWFVGLGESSQKRKKKRGRDDSDDDSEEDEIMRTPQRKKLKSTSKYIYDTLFVNGENSDITIYALGKEWYLHKIYLCQSSYFASMFSGSWKESNLKEIIMDIPDNNIDIAALEVALGSLYRDDVMLEPAKVVPILAAASLLQLDGLICQCADIMTETISTKTVCCYHTAASAYGLELVTRNCVNWLEQNLMDMQRASLLQELSLELFEKVIRSPNLFVLQVEMDVYSMVKKFVFLKLMPSWNGNFKNLSKDADAFFRAYKPGLFLQTERGKKYVSLFRGVRLQHIINDLAASKHVEKDHIIPKEWLLPVYQQQWQCMLGLEQGLNQGPTEEAISPEVFDQQSLRCGRVIARETDYCWRWTGYNYGMDVLFTFANRLLIFRRNTATHPVVASVNLQNSRNIMFRVRVISYDSQGHVLYQKKGDLKVLSLSKDEEAVVLTNDKHVQFPLRISVNMLCTTPLGMEEPAEEPARPPSQPIMREEDL</sequence>
<dbReference type="Pfam" id="PF00651">
    <property type="entry name" value="BTB"/>
    <property type="match status" value="1"/>
</dbReference>
<dbReference type="InterPro" id="IPR011333">
    <property type="entry name" value="SKP1/BTB/POZ_sf"/>
</dbReference>
<organism evidence="8 9">
    <name type="scientific">Patiria miniata</name>
    <name type="common">Bat star</name>
    <name type="synonym">Asterina miniata</name>
    <dbReference type="NCBI Taxonomy" id="46514"/>
    <lineage>
        <taxon>Eukaryota</taxon>
        <taxon>Metazoa</taxon>
        <taxon>Echinodermata</taxon>
        <taxon>Eleutherozoa</taxon>
        <taxon>Asterozoa</taxon>
        <taxon>Asteroidea</taxon>
        <taxon>Valvatacea</taxon>
        <taxon>Valvatida</taxon>
        <taxon>Asterinidae</taxon>
        <taxon>Patiria</taxon>
    </lineage>
</organism>
<feature type="domain" description="BTB" evidence="7">
    <location>
        <begin position="66"/>
        <end position="136"/>
    </location>
</feature>
<evidence type="ECO:0000256" key="3">
    <source>
        <dbReference type="ARBA" id="ARBA00022782"/>
    </source>
</evidence>
<comment type="subcellular location">
    <subcellularLocation>
        <location evidence="1">Nucleus matrix</location>
    </subcellularLocation>
</comment>
<dbReference type="SMART" id="SM00225">
    <property type="entry name" value="BTB"/>
    <property type="match status" value="1"/>
</dbReference>
<dbReference type="RefSeq" id="XP_038060923.1">
    <property type="nucleotide sequence ID" value="XM_038204995.1"/>
</dbReference>
<dbReference type="GO" id="GO:0007281">
    <property type="term" value="P:germ cell development"/>
    <property type="evidence" value="ECO:0007669"/>
    <property type="project" value="InterPro"/>
</dbReference>
<dbReference type="EnsemblMetazoa" id="XM_038204995.1">
    <property type="protein sequence ID" value="XP_038060923.1"/>
    <property type="gene ID" value="LOC119731755"/>
</dbReference>
<keyword evidence="5" id="KW-0539">Nucleus</keyword>
<dbReference type="Gene3D" id="3.30.710.10">
    <property type="entry name" value="Potassium Channel Kv1.1, Chain A"/>
    <property type="match status" value="1"/>
</dbReference>
<keyword evidence="4" id="KW-0744">Spermatogenesis</keyword>
<dbReference type="AlphaFoldDB" id="A0A914AAY8"/>
<dbReference type="GeneID" id="119731755"/>
<evidence type="ECO:0000256" key="2">
    <source>
        <dbReference type="ARBA" id="ARBA00022473"/>
    </source>
</evidence>
<evidence type="ECO:0000313" key="8">
    <source>
        <dbReference type="EnsemblMetazoa" id="XP_038060923.1"/>
    </source>
</evidence>
<feature type="region of interest" description="Disordered" evidence="6">
    <location>
        <begin position="16"/>
        <end position="40"/>
    </location>
</feature>
<reference evidence="8" key="1">
    <citation type="submission" date="2022-11" db="UniProtKB">
        <authorList>
            <consortium name="EnsemblMetazoa"/>
        </authorList>
    </citation>
    <scope>IDENTIFICATION</scope>
</reference>
<dbReference type="OMA" id="TGFNYGM"/>
<proteinExistence type="predicted"/>
<dbReference type="InterPro" id="IPR043380">
    <property type="entry name" value="Gcl-like"/>
</dbReference>